<keyword evidence="1" id="KW-0812">Transmembrane</keyword>
<keyword evidence="5" id="KW-1185">Reference proteome</keyword>
<evidence type="ECO:0000313" key="2">
    <source>
        <dbReference type="EMBL" id="NWJ45165.1"/>
    </source>
</evidence>
<dbReference type="AlphaFoldDB" id="A0A8T7M313"/>
<accession>A0A8T7M313</accession>
<evidence type="ECO:0000313" key="5">
    <source>
        <dbReference type="Proteomes" id="UP001431572"/>
    </source>
</evidence>
<keyword evidence="1" id="KW-1133">Transmembrane helix</keyword>
<dbReference type="RefSeq" id="WP_341468940.1">
    <property type="nucleotide sequence ID" value="NZ_CP128399.1"/>
</dbReference>
<feature type="transmembrane region" description="Helical" evidence="1">
    <location>
        <begin position="33"/>
        <end position="52"/>
    </location>
</feature>
<proteinExistence type="predicted"/>
<feature type="transmembrane region" description="Helical" evidence="1">
    <location>
        <begin position="64"/>
        <end position="91"/>
    </location>
</feature>
<reference evidence="3" key="2">
    <citation type="journal article" date="2024" name="Nature">
        <title>Anoxygenic phototroph of the Chloroflexota uses a type I reaction centre.</title>
        <authorList>
            <person name="Tsuji J.M."/>
            <person name="Shaw N.A."/>
            <person name="Nagashima S."/>
            <person name="Venkiteswaran J.J."/>
            <person name="Schiff S.L."/>
            <person name="Watanabe T."/>
            <person name="Fukui M."/>
            <person name="Hanada S."/>
            <person name="Tank M."/>
            <person name="Neufeld J.D."/>
        </authorList>
    </citation>
    <scope>NUCLEOTIDE SEQUENCE</scope>
    <source>
        <strain evidence="3">L227-S17</strain>
    </source>
</reference>
<dbReference type="Proteomes" id="UP000521676">
    <property type="component" value="Unassembled WGS sequence"/>
</dbReference>
<name>A0A8T7M313_9CHLR</name>
<organism evidence="2 4">
    <name type="scientific">Candidatus Chlorohelix allophototropha</name>
    <dbReference type="NCBI Taxonomy" id="3003348"/>
    <lineage>
        <taxon>Bacteria</taxon>
        <taxon>Bacillati</taxon>
        <taxon>Chloroflexota</taxon>
        <taxon>Chloroflexia</taxon>
        <taxon>Candidatus Chloroheliales</taxon>
        <taxon>Candidatus Chloroheliaceae</taxon>
        <taxon>Candidatus Chlorohelix</taxon>
    </lineage>
</organism>
<evidence type="ECO:0000256" key="1">
    <source>
        <dbReference type="SAM" id="Phobius"/>
    </source>
</evidence>
<evidence type="ECO:0000313" key="4">
    <source>
        <dbReference type="Proteomes" id="UP000521676"/>
    </source>
</evidence>
<feature type="transmembrane region" description="Helical" evidence="1">
    <location>
        <begin position="7"/>
        <end position="27"/>
    </location>
</feature>
<sequence length="163" mass="17637">MNSRSHQIINIAFTATGALITAAYLYIVGSFNYNAIAPLFIILVAALVARYFTRKALEFNLHPVVWLLLAPLFFAVAAFGIWSGCVIGAQILNNAVHAAPSVDFIELITGIFTRGVAYAQMGLLTGIAWALPSSLAMFAFKATNHPETKNPVGVYQFKNEALS</sequence>
<dbReference type="EMBL" id="JACATZ010000001">
    <property type="protein sequence ID" value="NWJ45165.1"/>
    <property type="molecule type" value="Genomic_DNA"/>
</dbReference>
<protein>
    <submittedName>
        <fullName evidence="2">Uncharacterized protein</fullName>
    </submittedName>
</protein>
<reference evidence="2 4" key="1">
    <citation type="submission" date="2020-06" db="EMBL/GenBank/DDBJ databases">
        <title>Anoxygenic phototrophic Chloroflexota member uses a Type I reaction center.</title>
        <authorList>
            <person name="Tsuji J.M."/>
            <person name="Shaw N.A."/>
            <person name="Nagashima S."/>
            <person name="Venkiteswaran J."/>
            <person name="Schiff S.L."/>
            <person name="Hanada S."/>
            <person name="Tank M."/>
            <person name="Neufeld J.D."/>
        </authorList>
    </citation>
    <scope>NUCLEOTIDE SEQUENCE [LARGE SCALE GENOMIC DNA]</scope>
    <source>
        <strain evidence="2">L227-S17</strain>
    </source>
</reference>
<dbReference type="Proteomes" id="UP001431572">
    <property type="component" value="Chromosome 1"/>
</dbReference>
<evidence type="ECO:0000313" key="3">
    <source>
        <dbReference type="EMBL" id="WJW67045.1"/>
    </source>
</evidence>
<feature type="transmembrane region" description="Helical" evidence="1">
    <location>
        <begin position="111"/>
        <end position="131"/>
    </location>
</feature>
<keyword evidence="1" id="KW-0472">Membrane</keyword>
<dbReference type="EMBL" id="CP128399">
    <property type="protein sequence ID" value="WJW67045.1"/>
    <property type="molecule type" value="Genomic_DNA"/>
</dbReference>
<gene>
    <name evidence="2" type="ORF">HXX08_04720</name>
    <name evidence="3" type="ORF">OZ401_000293</name>
</gene>